<dbReference type="GO" id="GO:0005524">
    <property type="term" value="F:ATP binding"/>
    <property type="evidence" value="ECO:0007669"/>
    <property type="project" value="InterPro"/>
</dbReference>
<keyword evidence="2" id="KW-0805">Transcription regulation</keyword>
<comment type="caution">
    <text evidence="6">The sequence shown here is derived from an EMBL/GenBank/DDBJ whole genome shotgun (WGS) entry which is preliminary data.</text>
</comment>
<dbReference type="Proteomes" id="UP000276133">
    <property type="component" value="Unassembled WGS sequence"/>
</dbReference>
<proteinExistence type="predicted"/>
<organism evidence="6 7">
    <name type="scientific">Brachionus plicatilis</name>
    <name type="common">Marine rotifer</name>
    <name type="synonym">Brachionus muelleri</name>
    <dbReference type="NCBI Taxonomy" id="10195"/>
    <lineage>
        <taxon>Eukaryota</taxon>
        <taxon>Metazoa</taxon>
        <taxon>Spiralia</taxon>
        <taxon>Gnathifera</taxon>
        <taxon>Rotifera</taxon>
        <taxon>Eurotatoria</taxon>
        <taxon>Monogononta</taxon>
        <taxon>Pseudotrocha</taxon>
        <taxon>Ploima</taxon>
        <taxon>Brachionidae</taxon>
        <taxon>Brachionus</taxon>
    </lineage>
</organism>
<evidence type="ECO:0000256" key="2">
    <source>
        <dbReference type="ARBA" id="ARBA00023015"/>
    </source>
</evidence>
<keyword evidence="3" id="KW-0804">Transcription</keyword>
<dbReference type="SUPFAM" id="SSF49417">
    <property type="entry name" value="p53-like transcription factors"/>
    <property type="match status" value="1"/>
</dbReference>
<dbReference type="GO" id="GO:0003677">
    <property type="term" value="F:DNA binding"/>
    <property type="evidence" value="ECO:0007669"/>
    <property type="project" value="InterPro"/>
</dbReference>
<accession>A0A3M7QJ53</accession>
<keyword evidence="4" id="KW-0539">Nucleus</keyword>
<protein>
    <submittedName>
        <fullName evidence="6">Runt-related transcription factor 3-like isoform X2</fullName>
    </submittedName>
</protein>
<dbReference type="InterPro" id="IPR013524">
    <property type="entry name" value="Runt_dom"/>
</dbReference>
<dbReference type="InterPro" id="IPR008967">
    <property type="entry name" value="p53-like_TF_DNA-bd_sf"/>
</dbReference>
<comment type="subcellular location">
    <subcellularLocation>
        <location evidence="1">Nucleus</location>
    </subcellularLocation>
</comment>
<dbReference type="EMBL" id="REGN01006062">
    <property type="protein sequence ID" value="RNA11031.1"/>
    <property type="molecule type" value="Genomic_DNA"/>
</dbReference>
<name>A0A3M7QJ53_BRAPC</name>
<dbReference type="Pfam" id="PF00853">
    <property type="entry name" value="Runt"/>
    <property type="match status" value="1"/>
</dbReference>
<reference evidence="6 7" key="1">
    <citation type="journal article" date="2018" name="Sci. Rep.">
        <title>Genomic signatures of local adaptation to the degree of environmental predictability in rotifers.</title>
        <authorList>
            <person name="Franch-Gras L."/>
            <person name="Hahn C."/>
            <person name="Garcia-Roger E.M."/>
            <person name="Carmona M.J."/>
            <person name="Serra M."/>
            <person name="Gomez A."/>
        </authorList>
    </citation>
    <scope>NUCLEOTIDE SEQUENCE [LARGE SCALE GENOMIC DNA]</scope>
    <source>
        <strain evidence="6">HYR1</strain>
    </source>
</reference>
<evidence type="ECO:0000259" key="5">
    <source>
        <dbReference type="PROSITE" id="PS51062"/>
    </source>
</evidence>
<evidence type="ECO:0000256" key="4">
    <source>
        <dbReference type="ARBA" id="ARBA00023242"/>
    </source>
</evidence>
<dbReference type="Gene3D" id="2.60.40.720">
    <property type="match status" value="1"/>
</dbReference>
<dbReference type="STRING" id="10195.A0A3M7QJ53"/>
<dbReference type="GO" id="GO:0005634">
    <property type="term" value="C:nucleus"/>
    <property type="evidence" value="ECO:0007669"/>
    <property type="project" value="UniProtKB-SubCell"/>
</dbReference>
<dbReference type="PRINTS" id="PR00967">
    <property type="entry name" value="ONCOGENEAML1"/>
</dbReference>
<gene>
    <name evidence="6" type="ORF">BpHYR1_007894</name>
</gene>
<feature type="domain" description="Runt" evidence="5">
    <location>
        <begin position="1"/>
        <end position="125"/>
    </location>
</feature>
<keyword evidence="7" id="KW-1185">Reference proteome</keyword>
<dbReference type="GO" id="GO:0003700">
    <property type="term" value="F:DNA-binding transcription factor activity"/>
    <property type="evidence" value="ECO:0007669"/>
    <property type="project" value="InterPro"/>
</dbReference>
<evidence type="ECO:0000256" key="1">
    <source>
        <dbReference type="ARBA" id="ARBA00004123"/>
    </source>
</evidence>
<evidence type="ECO:0000313" key="7">
    <source>
        <dbReference type="Proteomes" id="UP000276133"/>
    </source>
</evidence>
<evidence type="ECO:0000256" key="3">
    <source>
        <dbReference type="ARBA" id="ARBA00023163"/>
    </source>
</evidence>
<dbReference type="InterPro" id="IPR000040">
    <property type="entry name" value="AML1_Runt"/>
</dbReference>
<evidence type="ECO:0000313" key="6">
    <source>
        <dbReference type="EMBL" id="RNA11031.1"/>
    </source>
</evidence>
<dbReference type="AlphaFoldDB" id="A0A3M7QJ53"/>
<dbReference type="PROSITE" id="PS51062">
    <property type="entry name" value="RUNT"/>
    <property type="match status" value="1"/>
</dbReference>
<sequence length="205" mass="23674">MSSRPNNKREVPMKKLMLCADKVIDLTRNVNHIRTNQKVKLQISGNLRDSVLVRIEPLNSPNSAKNNEALVKNGTAFFSNLRFTKSSGRGNKIDLKIYFDSNPDRILVCKKFIKITRDGPRDRKKKMIPDWNSIGSAENEAASPAVDENSAKWPYEKYVSDVAEFGYYLEYYNKVTGPLFNEQQLKQIVQIWFLTIFLFFLSPFK</sequence>
<dbReference type="InterPro" id="IPR012346">
    <property type="entry name" value="p53/RUNT-type_TF_DNA-bd_sf"/>
</dbReference>